<dbReference type="Proteomes" id="UP000554235">
    <property type="component" value="Unassembled WGS sequence"/>
</dbReference>
<accession>A0A8H4PBR2</accession>
<gene>
    <name evidence="1" type="ORF">FALBO_3360</name>
</gene>
<dbReference type="OrthoDB" id="4980591at2759"/>
<protein>
    <submittedName>
        <fullName evidence="1">Histone demethylation 1</fullName>
    </submittedName>
</protein>
<comment type="caution">
    <text evidence="1">The sequence shown here is derived from an EMBL/GenBank/DDBJ whole genome shotgun (WGS) entry which is preliminary data.</text>
</comment>
<evidence type="ECO:0000313" key="2">
    <source>
        <dbReference type="Proteomes" id="UP000554235"/>
    </source>
</evidence>
<keyword evidence="2" id="KW-1185">Reference proteome</keyword>
<reference evidence="1 2" key="1">
    <citation type="submission" date="2020-01" db="EMBL/GenBank/DDBJ databases">
        <title>Identification and distribution of gene clusters putatively required for synthesis of sphingolipid metabolism inhibitors in phylogenetically diverse species of the filamentous fungus Fusarium.</title>
        <authorList>
            <person name="Kim H.-S."/>
            <person name="Busman M."/>
            <person name="Brown D.W."/>
            <person name="Divon H."/>
            <person name="Uhlig S."/>
            <person name="Proctor R.H."/>
        </authorList>
    </citation>
    <scope>NUCLEOTIDE SEQUENCE [LARGE SCALE GENOMIC DNA]</scope>
    <source>
        <strain evidence="1 2">NRRL 20459</strain>
    </source>
</reference>
<dbReference type="EMBL" id="JAADYS010000437">
    <property type="protein sequence ID" value="KAF4469739.1"/>
    <property type="molecule type" value="Genomic_DNA"/>
</dbReference>
<name>A0A8H4PBR2_9HYPO</name>
<dbReference type="Gene3D" id="2.60.120.650">
    <property type="entry name" value="Cupin"/>
    <property type="match status" value="1"/>
</dbReference>
<dbReference type="AlphaFoldDB" id="A0A8H4PBR2"/>
<evidence type="ECO:0000313" key="1">
    <source>
        <dbReference type="EMBL" id="KAF4469739.1"/>
    </source>
</evidence>
<sequence>MSKQFLCIYCSRHVGRANRTRHLLTHNADPDETALIEKFLHDLKDHQSLLADALESEIKRAGGLRSLEDKKHRDAWGRSKSDSPFLMNISECWKGEVTDQHVFEDIMHDFNKDKHVVISTTELHHPEQETSFAEVIEQIFVPNLSRVVFAVNFRIRDAMFQPQRLQHHKRFSEPLTTANATPLGSFVDSHIDRGYHGITALKHSIKIWGLYPLTAVNRKAWEQHRKSSQRFIDLQGKLEEGRFFVQSPSSAIYIPPGSIHTTVTVKGGYVPGILYITHESLEAAAHDLDIDISCGMSRKAAEFQPFLESVIMCFKEGESRCEAALKTLCKLSKQPELRKNKLFDEVKKYVDGKSSCGVCKNKWASHWRR</sequence>
<organism evidence="1 2">
    <name type="scientific">Fusarium albosuccineum</name>
    <dbReference type="NCBI Taxonomy" id="1237068"/>
    <lineage>
        <taxon>Eukaryota</taxon>
        <taxon>Fungi</taxon>
        <taxon>Dikarya</taxon>
        <taxon>Ascomycota</taxon>
        <taxon>Pezizomycotina</taxon>
        <taxon>Sordariomycetes</taxon>
        <taxon>Hypocreomycetidae</taxon>
        <taxon>Hypocreales</taxon>
        <taxon>Nectriaceae</taxon>
        <taxon>Fusarium</taxon>
        <taxon>Fusarium decemcellulare species complex</taxon>
    </lineage>
</organism>
<proteinExistence type="predicted"/>